<dbReference type="InterPro" id="IPR010982">
    <property type="entry name" value="Lambda_DNA-bd_dom_sf"/>
</dbReference>
<evidence type="ECO:0000313" key="2">
    <source>
        <dbReference type="EMBL" id="MEQ0560844.1"/>
    </source>
</evidence>
<comment type="caution">
    <text evidence="2">The sequence shown here is derived from an EMBL/GenBank/DDBJ whole genome shotgun (WGS) entry which is preliminary data.</text>
</comment>
<dbReference type="PROSITE" id="PS50943">
    <property type="entry name" value="HTH_CROC1"/>
    <property type="match status" value="1"/>
</dbReference>
<proteinExistence type="predicted"/>
<evidence type="ECO:0000313" key="3">
    <source>
        <dbReference type="Proteomes" id="UP001440984"/>
    </source>
</evidence>
<dbReference type="Gene3D" id="1.10.260.40">
    <property type="entry name" value="lambda repressor-like DNA-binding domains"/>
    <property type="match status" value="1"/>
</dbReference>
<evidence type="ECO:0000259" key="1">
    <source>
        <dbReference type="PROSITE" id="PS50943"/>
    </source>
</evidence>
<organism evidence="2 3">
    <name type="scientific">Amycolatopsis melonis</name>
    <dbReference type="NCBI Taxonomy" id="3156488"/>
    <lineage>
        <taxon>Bacteria</taxon>
        <taxon>Bacillati</taxon>
        <taxon>Actinomycetota</taxon>
        <taxon>Actinomycetes</taxon>
        <taxon>Pseudonocardiales</taxon>
        <taxon>Pseudonocardiaceae</taxon>
        <taxon>Amycolatopsis</taxon>
    </lineage>
</organism>
<dbReference type="EMBL" id="JBDZYD010000006">
    <property type="protein sequence ID" value="MEQ0560844.1"/>
    <property type="molecule type" value="Genomic_DNA"/>
</dbReference>
<name>A0ABV0LFX0_9PSEU</name>
<dbReference type="InterPro" id="IPR001387">
    <property type="entry name" value="Cro/C1-type_HTH"/>
</dbReference>
<dbReference type="CDD" id="cd00093">
    <property type="entry name" value="HTH_XRE"/>
    <property type="match status" value="1"/>
</dbReference>
<dbReference type="SMART" id="SM00530">
    <property type="entry name" value="HTH_XRE"/>
    <property type="match status" value="1"/>
</dbReference>
<dbReference type="SUPFAM" id="SSF47413">
    <property type="entry name" value="lambda repressor-like DNA-binding domains"/>
    <property type="match status" value="1"/>
</dbReference>
<dbReference type="Pfam" id="PF13560">
    <property type="entry name" value="HTH_31"/>
    <property type="match status" value="1"/>
</dbReference>
<feature type="domain" description="HTH cro/C1-type" evidence="1">
    <location>
        <begin position="29"/>
        <end position="84"/>
    </location>
</feature>
<dbReference type="InterPro" id="IPR043917">
    <property type="entry name" value="DUF5753"/>
</dbReference>
<accession>A0ABV0LFX0</accession>
<protein>
    <submittedName>
        <fullName evidence="2">Helix-turn-helix transcriptional regulator</fullName>
    </submittedName>
</protein>
<reference evidence="2 3" key="1">
    <citation type="submission" date="2024-05" db="EMBL/GenBank/DDBJ databases">
        <authorList>
            <person name="Zhao H."/>
            <person name="Xu Y."/>
            <person name="Lin S."/>
            <person name="Spain J.C."/>
            <person name="Zhou N.-Y."/>
        </authorList>
    </citation>
    <scope>NUCLEOTIDE SEQUENCE [LARGE SCALE GENOMIC DNA]</scope>
    <source>
        <strain evidence="2 3">NEAU-NG30</strain>
    </source>
</reference>
<dbReference type="Proteomes" id="UP001440984">
    <property type="component" value="Unassembled WGS sequence"/>
</dbReference>
<keyword evidence="3" id="KW-1185">Reference proteome</keyword>
<gene>
    <name evidence="2" type="ORF">ABJI51_17290</name>
</gene>
<dbReference type="Pfam" id="PF19054">
    <property type="entry name" value="DUF5753"/>
    <property type="match status" value="1"/>
</dbReference>
<sequence>MGADLTNLKVAPASTKPGWPGVFALGLALRRARMARRISLRVLAYRVDIHPAVLSAWELGLRAPKLEDVARLLGCLHVKKAEYQEIIKIFRQIDGPTLIEPVSDLANPLLWHYEMTATRIFEWAPALVPNRLQTADYTQTILEHSVLGEDEMSRHSLACAAHPSIVDGDLPGIFDFLLGEPVLRSVTCSPQVMLDQLRYLQKVNELSHIRVRIVRGDASTNIVPPFSVYESTRTGATTIVHQSLHGVVYDADPQNAGRYLATTKAIQAAAASDSESMLMIAATINQLVLH</sequence>
<dbReference type="RefSeq" id="WP_348952040.1">
    <property type="nucleotide sequence ID" value="NZ_JBDZYD010000006.1"/>
</dbReference>